<sequence length="53" mass="6159">MDRFANPFPAATRGFVDDIIKPHMTRKRICRDLEVLATKQLTNPWKKHGNIPL</sequence>
<organism evidence="2 3">
    <name type="scientific">Porites evermanni</name>
    <dbReference type="NCBI Taxonomy" id="104178"/>
    <lineage>
        <taxon>Eukaryota</taxon>
        <taxon>Metazoa</taxon>
        <taxon>Cnidaria</taxon>
        <taxon>Anthozoa</taxon>
        <taxon>Hexacorallia</taxon>
        <taxon>Scleractinia</taxon>
        <taxon>Fungiina</taxon>
        <taxon>Poritidae</taxon>
        <taxon>Porites</taxon>
    </lineage>
</organism>
<name>A0ABN8SNR1_9CNID</name>
<comment type="caution">
    <text evidence="2">The sequence shown here is derived from an EMBL/GenBank/DDBJ whole genome shotgun (WGS) entry which is preliminary data.</text>
</comment>
<gene>
    <name evidence="2" type="ORF">PEVE_00024809</name>
</gene>
<protein>
    <recommendedName>
        <fullName evidence="1">Acetyl-coenzyme A carboxylase carboxyl transferase subunit beta domain-containing protein</fullName>
    </recommendedName>
</protein>
<proteinExistence type="predicted"/>
<keyword evidence="3" id="KW-1185">Reference proteome</keyword>
<dbReference type="PANTHER" id="PTHR43842">
    <property type="entry name" value="PROPIONYL-COA CARBOXYLASE BETA CHAIN"/>
    <property type="match status" value="1"/>
</dbReference>
<evidence type="ECO:0000313" key="2">
    <source>
        <dbReference type="EMBL" id="CAH3192900.1"/>
    </source>
</evidence>
<dbReference type="InterPro" id="IPR029045">
    <property type="entry name" value="ClpP/crotonase-like_dom_sf"/>
</dbReference>
<accession>A0ABN8SNR1</accession>
<dbReference type="PANTHER" id="PTHR43842:SF2">
    <property type="entry name" value="PROPIONYL-COA CARBOXYLASE BETA CHAIN, MITOCHONDRIAL"/>
    <property type="match status" value="1"/>
</dbReference>
<dbReference type="SUPFAM" id="SSF52096">
    <property type="entry name" value="ClpP/crotonase"/>
    <property type="match status" value="1"/>
</dbReference>
<dbReference type="Proteomes" id="UP001159427">
    <property type="component" value="Unassembled WGS sequence"/>
</dbReference>
<dbReference type="InterPro" id="IPR051047">
    <property type="entry name" value="AccD/PCCB"/>
</dbReference>
<evidence type="ECO:0000259" key="1">
    <source>
        <dbReference type="Pfam" id="PF01039"/>
    </source>
</evidence>
<dbReference type="Pfam" id="PF01039">
    <property type="entry name" value="Carboxyl_trans"/>
    <property type="match status" value="1"/>
</dbReference>
<reference evidence="2 3" key="1">
    <citation type="submission" date="2022-05" db="EMBL/GenBank/DDBJ databases">
        <authorList>
            <consortium name="Genoscope - CEA"/>
            <person name="William W."/>
        </authorList>
    </citation>
    <scope>NUCLEOTIDE SEQUENCE [LARGE SCALE GENOMIC DNA]</scope>
</reference>
<dbReference type="InterPro" id="IPR034733">
    <property type="entry name" value="AcCoA_carboxyl_beta"/>
</dbReference>
<feature type="domain" description="Acetyl-coenzyme A carboxylase carboxyl transferase subunit beta" evidence="1">
    <location>
        <begin position="3"/>
        <end position="51"/>
    </location>
</feature>
<dbReference type="Gene3D" id="3.90.226.10">
    <property type="entry name" value="2-enoyl-CoA Hydratase, Chain A, domain 1"/>
    <property type="match status" value="1"/>
</dbReference>
<dbReference type="EMBL" id="CALNXI010003325">
    <property type="protein sequence ID" value="CAH3192900.1"/>
    <property type="molecule type" value="Genomic_DNA"/>
</dbReference>
<evidence type="ECO:0000313" key="3">
    <source>
        <dbReference type="Proteomes" id="UP001159427"/>
    </source>
</evidence>